<dbReference type="GO" id="GO:0005524">
    <property type="term" value="F:ATP binding"/>
    <property type="evidence" value="ECO:0007669"/>
    <property type="project" value="InterPro"/>
</dbReference>
<keyword evidence="4" id="KW-0227">DNA damage</keyword>
<evidence type="ECO:0000256" key="4">
    <source>
        <dbReference type="ARBA" id="ARBA00022763"/>
    </source>
</evidence>
<dbReference type="PROSITE" id="PS50160">
    <property type="entry name" value="DNA_LIGASE_A3"/>
    <property type="match status" value="1"/>
</dbReference>
<organism evidence="7 8">
    <name type="scientific">Pseudomonas phage Lana</name>
    <dbReference type="NCBI Taxonomy" id="2530172"/>
    <lineage>
        <taxon>Viruses</taxon>
        <taxon>Duplodnaviria</taxon>
        <taxon>Heunggongvirae</taxon>
        <taxon>Uroviricota</taxon>
        <taxon>Caudoviricetes</taxon>
        <taxon>Lanavirus</taxon>
        <taxon>Lanavirus lana</taxon>
    </lineage>
</organism>
<dbReference type="RefSeq" id="YP_009820367.1">
    <property type="nucleotide sequence ID" value="NC_048166.1"/>
</dbReference>
<dbReference type="GO" id="GO:0006310">
    <property type="term" value="P:DNA recombination"/>
    <property type="evidence" value="ECO:0007669"/>
    <property type="project" value="InterPro"/>
</dbReference>
<dbReference type="GO" id="GO:0006281">
    <property type="term" value="P:DNA repair"/>
    <property type="evidence" value="ECO:0007669"/>
    <property type="project" value="UniProtKB-KW"/>
</dbReference>
<dbReference type="GeneID" id="55011803"/>
<sequence length="382" mass="42757">MTNTVLLSSKRLYKNLGKTIGWWQVDAQGLPDDSARLVITFAKSDGGAVTEKITSVKGKNAGRANATTDYEQAVLEAASRVSKQIRLGYVEDIADAAAPVTNGLGKKKPMLAEKMQDVNMDEVDWDNAFLQRKFDGHRCLEDDIIYSRGGKAHNVQHIQDALDAQPAFADIHLDGELYVHGMTLQAIGSLITKPREESLNLSYYIYDSVSDKPFEERFADLQHAFSQVVDLDHRIHLVETVRVRSMAEVMALHRRWVAEGYEGSILRWGREGYRDGKRTKYLTKVKDFTDFEVKVVGWELAEQQVVKGITYQVPKFIYEVNTPGGVRTAKATAHGNAEEKHAEWEALVAGQNIGRLLTLSHFGFTPDGIPNIATAKCWHQPL</sequence>
<dbReference type="GO" id="GO:0003910">
    <property type="term" value="F:DNA ligase (ATP) activity"/>
    <property type="evidence" value="ECO:0007669"/>
    <property type="project" value="InterPro"/>
</dbReference>
<dbReference type="Gene3D" id="3.30.470.30">
    <property type="entry name" value="DNA ligase/mRNA capping enzyme"/>
    <property type="match status" value="1"/>
</dbReference>
<proteinExistence type="inferred from homology"/>
<evidence type="ECO:0000256" key="5">
    <source>
        <dbReference type="ARBA" id="ARBA00023204"/>
    </source>
</evidence>
<evidence type="ECO:0000313" key="7">
    <source>
        <dbReference type="EMBL" id="QBJ04537.1"/>
    </source>
</evidence>
<dbReference type="EMBL" id="MK473373">
    <property type="protein sequence ID" value="QBJ04537.1"/>
    <property type="molecule type" value="Genomic_DNA"/>
</dbReference>
<dbReference type="PANTHER" id="PTHR47810:SF1">
    <property type="entry name" value="DNA LIGASE B"/>
    <property type="match status" value="1"/>
</dbReference>
<evidence type="ECO:0000256" key="3">
    <source>
        <dbReference type="ARBA" id="ARBA00022705"/>
    </source>
</evidence>
<protein>
    <submittedName>
        <fullName evidence="7">DNA ligase</fullName>
    </submittedName>
</protein>
<comment type="similarity">
    <text evidence="1">Belongs to the ATP-dependent DNA ligase family.</text>
</comment>
<dbReference type="Pfam" id="PF01068">
    <property type="entry name" value="DNA_ligase_A_M"/>
    <property type="match status" value="1"/>
</dbReference>
<keyword evidence="3" id="KW-0235">DNA replication</keyword>
<dbReference type="PANTHER" id="PTHR47810">
    <property type="entry name" value="DNA LIGASE"/>
    <property type="match status" value="1"/>
</dbReference>
<reference evidence="7" key="1">
    <citation type="submission" date="2019-01" db="EMBL/GenBank/DDBJ databases">
        <authorList>
            <person name="Hylling O."/>
            <person name="Carstens A.B."/>
            <person name="Hansen L.H."/>
        </authorList>
    </citation>
    <scope>NUCLEOTIDE SEQUENCE [LARGE SCALE GENOMIC DNA]</scope>
</reference>
<feature type="domain" description="ATP-dependent DNA ligase family profile" evidence="6">
    <location>
        <begin position="199"/>
        <end position="290"/>
    </location>
</feature>
<accession>A0A481W6M5</accession>
<evidence type="ECO:0000256" key="2">
    <source>
        <dbReference type="ARBA" id="ARBA00022598"/>
    </source>
</evidence>
<dbReference type="Gene3D" id="3.30.1490.70">
    <property type="match status" value="1"/>
</dbReference>
<dbReference type="GO" id="GO:0006260">
    <property type="term" value="P:DNA replication"/>
    <property type="evidence" value="ECO:0007669"/>
    <property type="project" value="UniProtKB-KW"/>
</dbReference>
<keyword evidence="2 7" id="KW-0436">Ligase</keyword>
<dbReference type="InterPro" id="IPR012310">
    <property type="entry name" value="DNA_ligase_ATP-dep_cent"/>
</dbReference>
<dbReference type="KEGG" id="vg:55011803"/>
<name>A0A481W6M5_9CAUD</name>
<evidence type="ECO:0000259" key="6">
    <source>
        <dbReference type="PROSITE" id="PS50160"/>
    </source>
</evidence>
<evidence type="ECO:0000256" key="1">
    <source>
        <dbReference type="ARBA" id="ARBA00007572"/>
    </source>
</evidence>
<dbReference type="SUPFAM" id="SSF56091">
    <property type="entry name" value="DNA ligase/mRNA capping enzyme, catalytic domain"/>
    <property type="match status" value="1"/>
</dbReference>
<keyword evidence="5" id="KW-0234">DNA repair</keyword>
<dbReference type="Proteomes" id="UP000293575">
    <property type="component" value="Segment"/>
</dbReference>
<keyword evidence="8" id="KW-1185">Reference proteome</keyword>
<dbReference type="InterPro" id="IPR050326">
    <property type="entry name" value="NAD_dep_DNA_ligaseB"/>
</dbReference>
<evidence type="ECO:0000313" key="8">
    <source>
        <dbReference type="Proteomes" id="UP000293575"/>
    </source>
</evidence>